<keyword evidence="9" id="KW-1185">Reference proteome</keyword>
<evidence type="ECO:0000256" key="6">
    <source>
        <dbReference type="SAM" id="Phobius"/>
    </source>
</evidence>
<name>A0AA45C6C7_9BACT</name>
<dbReference type="RefSeq" id="WP_109604944.1">
    <property type="nucleotide sequence ID" value="NZ_QGGI01000010.1"/>
</dbReference>
<feature type="transmembrane region" description="Helical" evidence="6">
    <location>
        <begin position="253"/>
        <end position="276"/>
    </location>
</feature>
<evidence type="ECO:0000259" key="7">
    <source>
        <dbReference type="Pfam" id="PF12698"/>
    </source>
</evidence>
<evidence type="ECO:0000256" key="5">
    <source>
        <dbReference type="ARBA" id="ARBA00023136"/>
    </source>
</evidence>
<evidence type="ECO:0000313" key="8">
    <source>
        <dbReference type="EMBL" id="PWJ92022.1"/>
    </source>
</evidence>
<comment type="subcellular location">
    <subcellularLocation>
        <location evidence="1">Cell membrane</location>
        <topology evidence="1">Multi-pass membrane protein</topology>
    </subcellularLocation>
</comment>
<dbReference type="Proteomes" id="UP000245921">
    <property type="component" value="Unassembled WGS sequence"/>
</dbReference>
<protein>
    <submittedName>
        <fullName evidence="8">ABC-2 family transporter</fullName>
    </submittedName>
</protein>
<reference evidence="8 9" key="1">
    <citation type="submission" date="2018-05" db="EMBL/GenBank/DDBJ databases">
        <title>Genomic Encyclopedia of Type Strains, Phase IV (KMG-IV): sequencing the most valuable type-strain genomes for metagenomic binning, comparative biology and taxonomic classification.</title>
        <authorList>
            <person name="Goeker M."/>
        </authorList>
    </citation>
    <scope>NUCLEOTIDE SEQUENCE [LARGE SCALE GENOMIC DNA]</scope>
    <source>
        <strain evidence="8 9">DSM 24906</strain>
    </source>
</reference>
<evidence type="ECO:0000256" key="4">
    <source>
        <dbReference type="ARBA" id="ARBA00022989"/>
    </source>
</evidence>
<feature type="transmembrane region" description="Helical" evidence="6">
    <location>
        <begin position="220"/>
        <end position="241"/>
    </location>
</feature>
<comment type="caution">
    <text evidence="8">The sequence shown here is derived from an EMBL/GenBank/DDBJ whole genome shotgun (WGS) entry which is preliminary data.</text>
</comment>
<evidence type="ECO:0000313" key="9">
    <source>
        <dbReference type="Proteomes" id="UP000245921"/>
    </source>
</evidence>
<dbReference type="InterPro" id="IPR051449">
    <property type="entry name" value="ABC-2_transporter_component"/>
</dbReference>
<dbReference type="PANTHER" id="PTHR30294">
    <property type="entry name" value="MEMBRANE COMPONENT OF ABC TRANSPORTER YHHJ-RELATED"/>
    <property type="match status" value="1"/>
</dbReference>
<evidence type="ECO:0000256" key="2">
    <source>
        <dbReference type="ARBA" id="ARBA00022475"/>
    </source>
</evidence>
<dbReference type="GO" id="GO:0005886">
    <property type="term" value="C:plasma membrane"/>
    <property type="evidence" value="ECO:0007669"/>
    <property type="project" value="UniProtKB-SubCell"/>
</dbReference>
<keyword evidence="2" id="KW-1003">Cell membrane</keyword>
<evidence type="ECO:0000256" key="3">
    <source>
        <dbReference type="ARBA" id="ARBA00022692"/>
    </source>
</evidence>
<dbReference type="Pfam" id="PF12698">
    <property type="entry name" value="ABC2_membrane_3"/>
    <property type="match status" value="1"/>
</dbReference>
<dbReference type="InterPro" id="IPR013525">
    <property type="entry name" value="ABC2_TM"/>
</dbReference>
<sequence>MKIKNLLKKDFKLILKDKLNIIFYIMPLILIIIIKIFSPSFMNSSSKLLLMNNIDKEIKTELQKYYDIKEYDDEEDLIKRINSFDDIIGIKYENSQIKILVQGNEDPLIKNQLNNILSHIQNERQINIETSSLGIENNQILNMITSLSILLVIGIPGVSMGFLMVEDKESKMIEAYSVSPLNLKIYMIEKIIFASIISVILGIISQIILIGFNFNYLEFIYILILGTLLSITVGIIIGTIADNQNSAIAISKTIIFIFIMLPMIAVILPQKIQYFFYILPGYWVYNIILSGINETMINSFSSFIIALILHILVIIAMIPKMSKEFKLKV</sequence>
<gene>
    <name evidence="8" type="ORF">C7380_11015</name>
</gene>
<feature type="transmembrane region" description="Helical" evidence="6">
    <location>
        <begin position="191"/>
        <end position="214"/>
    </location>
</feature>
<feature type="transmembrane region" description="Helical" evidence="6">
    <location>
        <begin position="21"/>
        <end position="42"/>
    </location>
</feature>
<dbReference type="EMBL" id="QGGI01000010">
    <property type="protein sequence ID" value="PWJ92022.1"/>
    <property type="molecule type" value="Genomic_DNA"/>
</dbReference>
<feature type="transmembrane region" description="Helical" evidence="6">
    <location>
        <begin position="140"/>
        <end position="165"/>
    </location>
</feature>
<accession>A0AA45C6C7</accession>
<organism evidence="8 9">
    <name type="scientific">Oceanotoga teriensis</name>
    <dbReference type="NCBI Taxonomy" id="515440"/>
    <lineage>
        <taxon>Bacteria</taxon>
        <taxon>Thermotogati</taxon>
        <taxon>Thermotogota</taxon>
        <taxon>Thermotogae</taxon>
        <taxon>Petrotogales</taxon>
        <taxon>Petrotogaceae</taxon>
        <taxon>Oceanotoga</taxon>
    </lineage>
</organism>
<keyword evidence="3 6" id="KW-0812">Transmembrane</keyword>
<dbReference type="GO" id="GO:0140359">
    <property type="term" value="F:ABC-type transporter activity"/>
    <property type="evidence" value="ECO:0007669"/>
    <property type="project" value="InterPro"/>
</dbReference>
<feature type="transmembrane region" description="Helical" evidence="6">
    <location>
        <begin position="296"/>
        <end position="318"/>
    </location>
</feature>
<feature type="domain" description="ABC-2 type transporter transmembrane" evidence="7">
    <location>
        <begin position="21"/>
        <end position="317"/>
    </location>
</feature>
<dbReference type="PANTHER" id="PTHR30294:SF29">
    <property type="entry name" value="MULTIDRUG ABC TRANSPORTER PERMEASE YBHS-RELATED"/>
    <property type="match status" value="1"/>
</dbReference>
<proteinExistence type="predicted"/>
<evidence type="ECO:0000256" key="1">
    <source>
        <dbReference type="ARBA" id="ARBA00004651"/>
    </source>
</evidence>
<dbReference type="AlphaFoldDB" id="A0AA45C6C7"/>
<keyword evidence="4 6" id="KW-1133">Transmembrane helix</keyword>
<keyword evidence="5 6" id="KW-0472">Membrane</keyword>